<dbReference type="Pfam" id="PF02518">
    <property type="entry name" value="HATPase_c"/>
    <property type="match status" value="1"/>
</dbReference>
<evidence type="ECO:0000259" key="6">
    <source>
        <dbReference type="PROSITE" id="PS50109"/>
    </source>
</evidence>
<comment type="catalytic activity">
    <reaction evidence="1">
        <text>ATP + protein L-histidine = ADP + protein N-phospho-L-histidine.</text>
        <dbReference type="EC" id="2.7.13.3"/>
    </reaction>
</comment>
<dbReference type="PANTHER" id="PTHR43304">
    <property type="entry name" value="PHYTOCHROME-LIKE PROTEIN CPH1"/>
    <property type="match status" value="1"/>
</dbReference>
<reference evidence="7" key="2">
    <citation type="submission" date="2020-09" db="EMBL/GenBank/DDBJ databases">
        <authorList>
            <person name="Sun Q."/>
            <person name="Ohkuma M."/>
        </authorList>
    </citation>
    <scope>NUCLEOTIDE SEQUENCE</scope>
    <source>
        <strain evidence="7">JCM 12862</strain>
    </source>
</reference>
<dbReference type="Gene3D" id="1.10.287.130">
    <property type="match status" value="1"/>
</dbReference>
<keyword evidence="5" id="KW-0418">Kinase</keyword>
<dbReference type="AlphaFoldDB" id="A0A8J3BKL6"/>
<dbReference type="PANTHER" id="PTHR43304:SF1">
    <property type="entry name" value="PAC DOMAIN-CONTAINING PROTEIN"/>
    <property type="match status" value="1"/>
</dbReference>
<dbReference type="EC" id="2.7.13.3" evidence="2"/>
<dbReference type="InterPro" id="IPR005467">
    <property type="entry name" value="His_kinase_dom"/>
</dbReference>
<evidence type="ECO:0000313" key="7">
    <source>
        <dbReference type="EMBL" id="GGK17794.1"/>
    </source>
</evidence>
<evidence type="ECO:0000256" key="4">
    <source>
        <dbReference type="ARBA" id="ARBA00022679"/>
    </source>
</evidence>
<dbReference type="PROSITE" id="PS50109">
    <property type="entry name" value="HIS_KIN"/>
    <property type="match status" value="1"/>
</dbReference>
<evidence type="ECO:0000256" key="5">
    <source>
        <dbReference type="ARBA" id="ARBA00022777"/>
    </source>
</evidence>
<dbReference type="InterPro" id="IPR052162">
    <property type="entry name" value="Sensor_kinase/Photoreceptor"/>
</dbReference>
<dbReference type="SUPFAM" id="SSF47384">
    <property type="entry name" value="Homodimeric domain of signal transducing histidine kinase"/>
    <property type="match status" value="1"/>
</dbReference>
<reference evidence="7" key="1">
    <citation type="journal article" date="2014" name="Int. J. Syst. Evol. Microbiol.">
        <title>Complete genome sequence of Corynebacterium casei LMG S-19264T (=DSM 44701T), isolated from a smear-ripened cheese.</title>
        <authorList>
            <consortium name="US DOE Joint Genome Institute (JGI-PGF)"/>
            <person name="Walter F."/>
            <person name="Albersmeier A."/>
            <person name="Kalinowski J."/>
            <person name="Ruckert C."/>
        </authorList>
    </citation>
    <scope>NUCLEOTIDE SEQUENCE</scope>
    <source>
        <strain evidence="7">JCM 12862</strain>
    </source>
</reference>
<keyword evidence="4" id="KW-0808">Transferase</keyword>
<organism evidence="7 8">
    <name type="scientific">Yeosuana aromativorans</name>
    <dbReference type="NCBI Taxonomy" id="288019"/>
    <lineage>
        <taxon>Bacteria</taxon>
        <taxon>Pseudomonadati</taxon>
        <taxon>Bacteroidota</taxon>
        <taxon>Flavobacteriia</taxon>
        <taxon>Flavobacteriales</taxon>
        <taxon>Flavobacteriaceae</taxon>
        <taxon>Yeosuana</taxon>
    </lineage>
</organism>
<dbReference type="EMBL" id="BMNR01000002">
    <property type="protein sequence ID" value="GGK17794.1"/>
    <property type="molecule type" value="Genomic_DNA"/>
</dbReference>
<evidence type="ECO:0000256" key="2">
    <source>
        <dbReference type="ARBA" id="ARBA00012438"/>
    </source>
</evidence>
<dbReference type="Gene3D" id="3.30.565.10">
    <property type="entry name" value="Histidine kinase-like ATPase, C-terminal domain"/>
    <property type="match status" value="1"/>
</dbReference>
<keyword evidence="3" id="KW-0597">Phosphoprotein</keyword>
<protein>
    <recommendedName>
        <fullName evidence="2">histidine kinase</fullName>
        <ecNumber evidence="2">2.7.13.3</ecNumber>
    </recommendedName>
</protein>
<evidence type="ECO:0000256" key="1">
    <source>
        <dbReference type="ARBA" id="ARBA00000085"/>
    </source>
</evidence>
<feature type="domain" description="Histidine kinase" evidence="6">
    <location>
        <begin position="41"/>
        <end position="255"/>
    </location>
</feature>
<dbReference type="SUPFAM" id="SSF55874">
    <property type="entry name" value="ATPase domain of HSP90 chaperone/DNA topoisomerase II/histidine kinase"/>
    <property type="match status" value="1"/>
</dbReference>
<proteinExistence type="predicted"/>
<keyword evidence="8" id="KW-1185">Reference proteome</keyword>
<dbReference type="InterPro" id="IPR036890">
    <property type="entry name" value="HATPase_C_sf"/>
</dbReference>
<name>A0A8J3BKL6_9FLAO</name>
<comment type="caution">
    <text evidence="7">The sequence shown here is derived from an EMBL/GenBank/DDBJ whole genome shotgun (WGS) entry which is preliminary data.</text>
</comment>
<evidence type="ECO:0000256" key="3">
    <source>
        <dbReference type="ARBA" id="ARBA00022553"/>
    </source>
</evidence>
<dbReference type="SMART" id="SM00387">
    <property type="entry name" value="HATPase_c"/>
    <property type="match status" value="1"/>
</dbReference>
<evidence type="ECO:0000313" key="8">
    <source>
        <dbReference type="Proteomes" id="UP000612329"/>
    </source>
</evidence>
<dbReference type="GO" id="GO:0000155">
    <property type="term" value="F:phosphorelay sensor kinase activity"/>
    <property type="evidence" value="ECO:0007669"/>
    <property type="project" value="InterPro"/>
</dbReference>
<accession>A0A8J3BKL6</accession>
<dbReference type="InterPro" id="IPR003594">
    <property type="entry name" value="HATPase_dom"/>
</dbReference>
<dbReference type="Proteomes" id="UP000612329">
    <property type="component" value="Unassembled WGS sequence"/>
</dbReference>
<gene>
    <name evidence="7" type="ORF">GCM10007962_10040</name>
</gene>
<dbReference type="InterPro" id="IPR036097">
    <property type="entry name" value="HisK_dim/P_sf"/>
</dbReference>
<sequence length="258" mass="30070">MDFYAEISSNTTKIHDNNIKLNILNDELKESNKYLADFASITSHNLREPIVALSELCNFYEESVKKRHLSQKEMRDMFKSNIQRLDVGLNALIQYHEFIQDVNQKLPQKISIVESLEQTFEKLDNQKPEGTVVQAEIKNNINLPKSHINNIFYNLLSNSFKYKKTFENLNIKILAYKTKDSYNLLYKDNGIGIDVENYKDELFKQGRRFHKESGPSNGYGLYYLKLYVTKLNGQIDLFSKVDKGTLFRIKLNYINGNG</sequence>